<comment type="caution">
    <text evidence="4">The sequence shown here is derived from an EMBL/GenBank/DDBJ whole genome shotgun (WGS) entry which is preliminary data.</text>
</comment>
<keyword evidence="2" id="KW-0812">Transmembrane</keyword>
<evidence type="ECO:0000259" key="3">
    <source>
        <dbReference type="Pfam" id="PF04024"/>
    </source>
</evidence>
<dbReference type="OrthoDB" id="7359894at2"/>
<evidence type="ECO:0000256" key="1">
    <source>
        <dbReference type="SAM" id="Coils"/>
    </source>
</evidence>
<dbReference type="Proteomes" id="UP000482487">
    <property type="component" value="Unassembled WGS sequence"/>
</dbReference>
<dbReference type="InterPro" id="IPR007168">
    <property type="entry name" value="Phageshock_PspC_N"/>
</dbReference>
<proteinExistence type="predicted"/>
<feature type="domain" description="Phage shock protein PspC N-terminal" evidence="3">
    <location>
        <begin position="10"/>
        <end position="67"/>
    </location>
</feature>
<dbReference type="Pfam" id="PF04024">
    <property type="entry name" value="PspC"/>
    <property type="match status" value="1"/>
</dbReference>
<evidence type="ECO:0000256" key="2">
    <source>
        <dbReference type="SAM" id="Phobius"/>
    </source>
</evidence>
<evidence type="ECO:0000313" key="4">
    <source>
        <dbReference type="EMBL" id="MYL83375.1"/>
    </source>
</evidence>
<keyword evidence="5" id="KW-1185">Reference proteome</keyword>
<feature type="transmembrane region" description="Helical" evidence="2">
    <location>
        <begin position="37"/>
        <end position="61"/>
    </location>
</feature>
<reference evidence="4 5" key="1">
    <citation type="submission" date="2020-01" db="EMBL/GenBank/DDBJ databases">
        <title>Genome sequence of Desulfovibrio aerotolerans DSM 16695(T).</title>
        <authorList>
            <person name="Karnachuk O."/>
            <person name="Avakyan M."/>
            <person name="Mardanov A."/>
            <person name="Kadnikov V."/>
            <person name="Ravin N."/>
        </authorList>
    </citation>
    <scope>NUCLEOTIDE SEQUENCE [LARGE SCALE GENOMIC DNA]</scope>
    <source>
        <strain evidence="4 5">DSM 16695</strain>
    </source>
</reference>
<keyword evidence="2" id="KW-0472">Membrane</keyword>
<dbReference type="EMBL" id="WVUD01000014">
    <property type="protein sequence ID" value="MYL83375.1"/>
    <property type="molecule type" value="Genomic_DNA"/>
</dbReference>
<dbReference type="AlphaFoldDB" id="A0A7C9N5E8"/>
<feature type="coiled-coil region" evidence="1">
    <location>
        <begin position="86"/>
        <end position="113"/>
    </location>
</feature>
<dbReference type="RefSeq" id="WP_160960598.1">
    <property type="nucleotide sequence ID" value="NZ_WVUD01000014.1"/>
</dbReference>
<name>A0A7C9N5E8_9BACT</name>
<keyword evidence="1" id="KW-0175">Coiled coil</keyword>
<sequence length="128" mass="14795">MRHLSELDWQKLYRSRSGMVLGVCKGLATFLDVPTGAVRLAVVALAPFTGLWPMIAAYLIAGFVIKPEPVLAPDSDEERAFYDDYVASRTNALARVKRRFEQLERRVRRLEDHVTSREYDFDRRLHRS</sequence>
<evidence type="ECO:0000313" key="5">
    <source>
        <dbReference type="Proteomes" id="UP000482487"/>
    </source>
</evidence>
<gene>
    <name evidence="4" type="ORF">GTA51_09580</name>
</gene>
<organism evidence="4 5">
    <name type="scientific">Solidesulfovibrio aerotolerans</name>
    <dbReference type="NCBI Taxonomy" id="295255"/>
    <lineage>
        <taxon>Bacteria</taxon>
        <taxon>Pseudomonadati</taxon>
        <taxon>Thermodesulfobacteriota</taxon>
        <taxon>Desulfovibrionia</taxon>
        <taxon>Desulfovibrionales</taxon>
        <taxon>Desulfovibrionaceae</taxon>
        <taxon>Solidesulfovibrio</taxon>
    </lineage>
</organism>
<accession>A0A7C9N5E8</accession>
<keyword evidence="2" id="KW-1133">Transmembrane helix</keyword>
<protein>
    <submittedName>
        <fullName evidence="4">PspC domain-containing protein</fullName>
    </submittedName>
</protein>